<gene>
    <name evidence="3" type="ORF">POCULU_LOCUS7107</name>
</gene>
<keyword evidence="1" id="KW-0175">Coiled coil</keyword>
<feature type="compositionally biased region" description="Basic and acidic residues" evidence="2">
    <location>
        <begin position="119"/>
        <end position="128"/>
    </location>
</feature>
<evidence type="ECO:0000256" key="2">
    <source>
        <dbReference type="SAM" id="MobiDB-lite"/>
    </source>
</evidence>
<reference evidence="3" key="1">
    <citation type="submission" date="2021-06" db="EMBL/GenBank/DDBJ databases">
        <authorList>
            <person name="Kallberg Y."/>
            <person name="Tangrot J."/>
            <person name="Rosling A."/>
        </authorList>
    </citation>
    <scope>NUCLEOTIDE SEQUENCE</scope>
    <source>
        <strain evidence="3">IA702</strain>
    </source>
</reference>
<proteinExistence type="predicted"/>
<name>A0A9N9CA52_9GLOM</name>
<keyword evidence="4" id="KW-1185">Reference proteome</keyword>
<accession>A0A9N9CA52</accession>
<dbReference type="OrthoDB" id="2354161at2759"/>
<evidence type="ECO:0000313" key="4">
    <source>
        <dbReference type="Proteomes" id="UP000789572"/>
    </source>
</evidence>
<feature type="region of interest" description="Disordered" evidence="2">
    <location>
        <begin position="110"/>
        <end position="133"/>
    </location>
</feature>
<evidence type="ECO:0000313" key="3">
    <source>
        <dbReference type="EMBL" id="CAG8593723.1"/>
    </source>
</evidence>
<protein>
    <submittedName>
        <fullName evidence="3">10204_t:CDS:1</fullName>
    </submittedName>
</protein>
<dbReference type="EMBL" id="CAJVPJ010001503">
    <property type="protein sequence ID" value="CAG8593723.1"/>
    <property type="molecule type" value="Genomic_DNA"/>
</dbReference>
<organism evidence="3 4">
    <name type="scientific">Paraglomus occultum</name>
    <dbReference type="NCBI Taxonomy" id="144539"/>
    <lineage>
        <taxon>Eukaryota</taxon>
        <taxon>Fungi</taxon>
        <taxon>Fungi incertae sedis</taxon>
        <taxon>Mucoromycota</taxon>
        <taxon>Glomeromycotina</taxon>
        <taxon>Glomeromycetes</taxon>
        <taxon>Paraglomerales</taxon>
        <taxon>Paraglomeraceae</taxon>
        <taxon>Paraglomus</taxon>
    </lineage>
</organism>
<dbReference type="AlphaFoldDB" id="A0A9N9CA52"/>
<dbReference type="Proteomes" id="UP000789572">
    <property type="component" value="Unassembled WGS sequence"/>
</dbReference>
<sequence>MPERSSFFQNRHKHINQQISKLVAENDKLRRENAEIPELRKKIAEVEIENTRIKAENMELKQTLGEHETRFTKLEYDVSLIKEENLQDKNTNILQNPVNIQVPIPEINSDDASGQIVSHNEKSNRSNHEVTASGNSDIYEDSVIPTSPIPAEAISLEEKEENKFLDSTYREQLIKPFLHTSAESKKTVTSTSCESKTVTKCRDQNNTLDSSGTTSEILESDNQIVEGLIQEITYDHEQSIVSEINPLSSINGNNEFENKVKSLTADGEIKDKTARSKIYKEMKPFLPNITDANLRKKTERARKILKLFGEGGVGTDKIKLVTYSASTISGLKNTQIQHIINEVTSKTVTKCHDQINVSPISPTDISNSPGSGDLPKAEASILSTSQLKKILFEKRNNLTHDRAYFRNRIMWGYSDLYKEFSSEKFDYYGIHEASLCPVCKQSHEEGKSIKGRYEAGSYFIKCGQQEIEITAKILTDDYCKWHANLVDLPSFQTEKIRSRLYRAYTEETGLDPWIKSEISESPQSENADNHIIQGSSLETQVTAPNKNRLYQYAIEHGINPKEFSIITEAEKNRWAMGCFRGDLERDIRFYRGAIERKEDPRKYRKFLTDRDRLVGEELLRQGILKSGLSTAWLDDLMEEWEKIYAQFTQISFEEKTLVIPRVNIQYTPSKRQFPFSVLPKDPEERQQHVIKMVLERFSHLSLKYSNEYGDYFTCSEICPVCNKDHKKENIRYNVKGEWGSGDYVNTKTYRLKCWEAYQHSIQIVTVKA</sequence>
<evidence type="ECO:0000256" key="1">
    <source>
        <dbReference type="SAM" id="Coils"/>
    </source>
</evidence>
<comment type="caution">
    <text evidence="3">The sequence shown here is derived from an EMBL/GenBank/DDBJ whole genome shotgun (WGS) entry which is preliminary data.</text>
</comment>
<feature type="coiled-coil region" evidence="1">
    <location>
        <begin position="12"/>
        <end position="70"/>
    </location>
</feature>